<dbReference type="AlphaFoldDB" id="A0A1V4CTN8"/>
<keyword evidence="3" id="KW-1185">Reference proteome</keyword>
<evidence type="ECO:0000256" key="1">
    <source>
        <dbReference type="SAM" id="MobiDB-lite"/>
    </source>
</evidence>
<feature type="region of interest" description="Disordered" evidence="1">
    <location>
        <begin position="337"/>
        <end position="370"/>
    </location>
</feature>
<comment type="caution">
    <text evidence="2">The sequence shown here is derived from an EMBL/GenBank/DDBJ whole genome shotgun (WGS) entry which is preliminary data.</text>
</comment>
<gene>
    <name evidence="2" type="ORF">VT50_0237185</name>
</gene>
<accession>A0A1V4CTN8</accession>
<feature type="compositionally biased region" description="Basic and acidic residues" evidence="1">
    <location>
        <begin position="339"/>
        <end position="354"/>
    </location>
</feature>
<dbReference type="OrthoDB" id="4008201at2"/>
<organism evidence="2 3">
    <name type="scientific">Streptomyces antioxidans</name>
    <dbReference type="NCBI Taxonomy" id="1507734"/>
    <lineage>
        <taxon>Bacteria</taxon>
        <taxon>Bacillati</taxon>
        <taxon>Actinomycetota</taxon>
        <taxon>Actinomycetes</taxon>
        <taxon>Kitasatosporales</taxon>
        <taxon>Streptomycetaceae</taxon>
        <taxon>Streptomyces</taxon>
    </lineage>
</organism>
<evidence type="ECO:0000313" key="2">
    <source>
        <dbReference type="EMBL" id="OPF69479.1"/>
    </source>
</evidence>
<evidence type="ECO:0000313" key="3">
    <source>
        <dbReference type="Proteomes" id="UP000033615"/>
    </source>
</evidence>
<name>A0A1V4CTN8_9ACTN</name>
<reference evidence="2" key="1">
    <citation type="submission" date="2016-12" db="EMBL/GenBank/DDBJ databases">
        <title>Genome sequence of Streptomyces antioxidans MUSC 164.</title>
        <authorList>
            <person name="Lee L.-H."/>
            <person name="Ser H.-L."/>
        </authorList>
    </citation>
    <scope>NUCLEOTIDE SEQUENCE [LARGE SCALE GENOMIC DNA]</scope>
    <source>
        <strain evidence="2">MUSC 164</strain>
    </source>
</reference>
<dbReference type="EMBL" id="LAKD02000176">
    <property type="protein sequence ID" value="OPF69479.1"/>
    <property type="molecule type" value="Genomic_DNA"/>
</dbReference>
<sequence>MHASTLPCTFCGAPASAVWAKSTLPMFDTNKALNTLPSRVAGWPVCRGCRIAAWALPYGAWVTAGSATVLSCEEEVAERSFVARNVRRAQRIMHLGFSGLHSGARAELVAVRAMRSLRAGLPAASALWSFKNDNQEPWLRVSRTRRAVPAFLATVEGNAELRRGWRLLEVALTRHDKSGELVASGPAEAARLLFEAEDGRSRSLLSQLHYVLAGPERCWSTRNRAALTRLAFTYAEEVLGMSPDLKPVATVVADWIEHGSGSPRGRLAEYRTVALSDYKLGVLLVQAHFRLTLDGRPVAAGPRDWEPLIQQRPRAWEQRMLLAATVLQILQERGVAVSDKPESADEEAHTEELLKQSMLGQHEDDEMEAV</sequence>
<protein>
    <submittedName>
        <fullName evidence="2">Uncharacterized protein</fullName>
    </submittedName>
</protein>
<dbReference type="Proteomes" id="UP000033615">
    <property type="component" value="Unassembled WGS sequence"/>
</dbReference>
<proteinExistence type="predicted"/>